<name>A0A9P4Q6G9_9PEZI</name>
<dbReference type="PANTHER" id="PTHR42085">
    <property type="entry name" value="F-BOX DOMAIN-CONTAINING PROTEIN"/>
    <property type="match status" value="1"/>
</dbReference>
<dbReference type="PANTHER" id="PTHR42085:SF2">
    <property type="entry name" value="F-BOX DOMAIN-CONTAINING PROTEIN"/>
    <property type="match status" value="1"/>
</dbReference>
<keyword evidence="2" id="KW-1185">Reference proteome</keyword>
<dbReference type="OrthoDB" id="2951834at2759"/>
<proteinExistence type="predicted"/>
<sequence>MEASPLVKLPTELRLEIYDHLFRSSNSYRRPIKPNVRAPELLQPALAATCRELRQEVLPAFYASKTFIIDDQRKGIEAAERFLRRLGPHWTQQLTIRVPWSTTFMTFCGRRAFDRLVAERRVRGGKVEPEPWVQTMRCSWWTHRIKGSTVPHPSMEEEVLGQFLVGMGLTLTVYYLLEGRMSLAGSTFELPQVLVVVLELDP</sequence>
<reference evidence="1" key="1">
    <citation type="journal article" date="2020" name="Stud. Mycol.">
        <title>101 Dothideomycetes genomes: a test case for predicting lifestyles and emergence of pathogens.</title>
        <authorList>
            <person name="Haridas S."/>
            <person name="Albert R."/>
            <person name="Binder M."/>
            <person name="Bloem J."/>
            <person name="Labutti K."/>
            <person name="Salamov A."/>
            <person name="Andreopoulos B."/>
            <person name="Baker S."/>
            <person name="Barry K."/>
            <person name="Bills G."/>
            <person name="Bluhm B."/>
            <person name="Cannon C."/>
            <person name="Castanera R."/>
            <person name="Culley D."/>
            <person name="Daum C."/>
            <person name="Ezra D."/>
            <person name="Gonzalez J."/>
            <person name="Henrissat B."/>
            <person name="Kuo A."/>
            <person name="Liang C."/>
            <person name="Lipzen A."/>
            <person name="Lutzoni F."/>
            <person name="Magnuson J."/>
            <person name="Mondo S."/>
            <person name="Nolan M."/>
            <person name="Ohm R."/>
            <person name="Pangilinan J."/>
            <person name="Park H.-J."/>
            <person name="Ramirez L."/>
            <person name="Alfaro M."/>
            <person name="Sun H."/>
            <person name="Tritt A."/>
            <person name="Yoshinaga Y."/>
            <person name="Zwiers L.-H."/>
            <person name="Turgeon B."/>
            <person name="Goodwin S."/>
            <person name="Spatafora J."/>
            <person name="Crous P."/>
            <person name="Grigoriev I."/>
        </authorList>
    </citation>
    <scope>NUCLEOTIDE SEQUENCE</scope>
    <source>
        <strain evidence="1">CBS 116435</strain>
    </source>
</reference>
<accession>A0A9P4Q6G9</accession>
<dbReference type="Proteomes" id="UP000799441">
    <property type="component" value="Unassembled WGS sequence"/>
</dbReference>
<evidence type="ECO:0008006" key="3">
    <source>
        <dbReference type="Google" id="ProtNLM"/>
    </source>
</evidence>
<comment type="caution">
    <text evidence="1">The sequence shown here is derived from an EMBL/GenBank/DDBJ whole genome shotgun (WGS) entry which is preliminary data.</text>
</comment>
<dbReference type="EMBL" id="MU003800">
    <property type="protein sequence ID" value="KAF2720400.1"/>
    <property type="molecule type" value="Genomic_DNA"/>
</dbReference>
<dbReference type="AlphaFoldDB" id="A0A9P4Q6G9"/>
<protein>
    <recommendedName>
        <fullName evidence="3">F-box domain-containing protein</fullName>
    </recommendedName>
</protein>
<evidence type="ECO:0000313" key="2">
    <source>
        <dbReference type="Proteomes" id="UP000799441"/>
    </source>
</evidence>
<dbReference type="InterPro" id="IPR038883">
    <property type="entry name" value="AN11006-like"/>
</dbReference>
<gene>
    <name evidence="1" type="ORF">K431DRAFT_295248</name>
</gene>
<organism evidence="1 2">
    <name type="scientific">Polychaeton citri CBS 116435</name>
    <dbReference type="NCBI Taxonomy" id="1314669"/>
    <lineage>
        <taxon>Eukaryota</taxon>
        <taxon>Fungi</taxon>
        <taxon>Dikarya</taxon>
        <taxon>Ascomycota</taxon>
        <taxon>Pezizomycotina</taxon>
        <taxon>Dothideomycetes</taxon>
        <taxon>Dothideomycetidae</taxon>
        <taxon>Capnodiales</taxon>
        <taxon>Capnodiaceae</taxon>
        <taxon>Polychaeton</taxon>
    </lineage>
</organism>
<evidence type="ECO:0000313" key="1">
    <source>
        <dbReference type="EMBL" id="KAF2720400.1"/>
    </source>
</evidence>